<dbReference type="InterPro" id="IPR036770">
    <property type="entry name" value="Ankyrin_rpt-contain_sf"/>
</dbReference>
<evidence type="ECO:0000256" key="1">
    <source>
        <dbReference type="ARBA" id="ARBA00022737"/>
    </source>
</evidence>
<dbReference type="AlphaFoldDB" id="A0A9P9J1G8"/>
<gene>
    <name evidence="4" type="ORF">B0J13DRAFT_443756</name>
</gene>
<comment type="caution">
    <text evidence="4">The sequence shown here is derived from an EMBL/GenBank/DDBJ whole genome shotgun (WGS) entry which is preliminary data.</text>
</comment>
<dbReference type="SMART" id="SM00248">
    <property type="entry name" value="ANK"/>
    <property type="match status" value="2"/>
</dbReference>
<protein>
    <submittedName>
        <fullName evidence="4">Ankyrin repeat-containing domain protein</fullName>
    </submittedName>
</protein>
<dbReference type="OrthoDB" id="341259at2759"/>
<dbReference type="Gene3D" id="1.25.40.20">
    <property type="entry name" value="Ankyrin repeat-containing domain"/>
    <property type="match status" value="1"/>
</dbReference>
<evidence type="ECO:0000256" key="3">
    <source>
        <dbReference type="PROSITE-ProRule" id="PRU00023"/>
    </source>
</evidence>
<dbReference type="PROSITE" id="PS50088">
    <property type="entry name" value="ANK_REPEAT"/>
    <property type="match status" value="2"/>
</dbReference>
<sequence>FATINGLESIVQLLLKEGASPNIADFDGDTALLLASGRGHHKIVELLLQKGADPNIANTDGDTPLQLASGNGHQKVVELLIASGTTGPSKSKRMDASTRRRNLQRGLKRLAHAYLQLSKTLNTAR</sequence>
<dbReference type="Proteomes" id="UP000717696">
    <property type="component" value="Unassembled WGS sequence"/>
</dbReference>
<feature type="repeat" description="ANK" evidence="3">
    <location>
        <begin position="60"/>
        <end position="92"/>
    </location>
</feature>
<dbReference type="EMBL" id="JAGMUU010000010">
    <property type="protein sequence ID" value="KAH7144601.1"/>
    <property type="molecule type" value="Genomic_DNA"/>
</dbReference>
<keyword evidence="2 3" id="KW-0040">ANK repeat</keyword>
<organism evidence="4 5">
    <name type="scientific">Dactylonectria estremocensis</name>
    <dbReference type="NCBI Taxonomy" id="1079267"/>
    <lineage>
        <taxon>Eukaryota</taxon>
        <taxon>Fungi</taxon>
        <taxon>Dikarya</taxon>
        <taxon>Ascomycota</taxon>
        <taxon>Pezizomycotina</taxon>
        <taxon>Sordariomycetes</taxon>
        <taxon>Hypocreomycetidae</taxon>
        <taxon>Hypocreales</taxon>
        <taxon>Nectriaceae</taxon>
        <taxon>Dactylonectria</taxon>
    </lineage>
</organism>
<dbReference type="PROSITE" id="PS50297">
    <property type="entry name" value="ANK_REP_REGION"/>
    <property type="match status" value="2"/>
</dbReference>
<keyword evidence="5" id="KW-1185">Reference proteome</keyword>
<dbReference type="Pfam" id="PF12796">
    <property type="entry name" value="Ank_2"/>
    <property type="match status" value="1"/>
</dbReference>
<accession>A0A9P9J1G8</accession>
<evidence type="ECO:0000313" key="4">
    <source>
        <dbReference type="EMBL" id="KAH7144601.1"/>
    </source>
</evidence>
<dbReference type="SUPFAM" id="SSF48403">
    <property type="entry name" value="Ankyrin repeat"/>
    <property type="match status" value="1"/>
</dbReference>
<name>A0A9P9J1G8_9HYPO</name>
<feature type="non-terminal residue" evidence="4">
    <location>
        <position position="1"/>
    </location>
</feature>
<proteinExistence type="predicted"/>
<evidence type="ECO:0000256" key="2">
    <source>
        <dbReference type="ARBA" id="ARBA00023043"/>
    </source>
</evidence>
<dbReference type="InterPro" id="IPR002110">
    <property type="entry name" value="Ankyrin_rpt"/>
</dbReference>
<keyword evidence="1" id="KW-0677">Repeat</keyword>
<dbReference type="PANTHER" id="PTHR24171">
    <property type="entry name" value="ANKYRIN REPEAT DOMAIN-CONTAINING PROTEIN 39-RELATED"/>
    <property type="match status" value="1"/>
</dbReference>
<reference evidence="4" key="1">
    <citation type="journal article" date="2021" name="Nat. Commun.">
        <title>Genetic determinants of endophytism in the Arabidopsis root mycobiome.</title>
        <authorList>
            <person name="Mesny F."/>
            <person name="Miyauchi S."/>
            <person name="Thiergart T."/>
            <person name="Pickel B."/>
            <person name="Atanasova L."/>
            <person name="Karlsson M."/>
            <person name="Huettel B."/>
            <person name="Barry K.W."/>
            <person name="Haridas S."/>
            <person name="Chen C."/>
            <person name="Bauer D."/>
            <person name="Andreopoulos W."/>
            <person name="Pangilinan J."/>
            <person name="LaButti K."/>
            <person name="Riley R."/>
            <person name="Lipzen A."/>
            <person name="Clum A."/>
            <person name="Drula E."/>
            <person name="Henrissat B."/>
            <person name="Kohler A."/>
            <person name="Grigoriev I.V."/>
            <person name="Martin F.M."/>
            <person name="Hacquard S."/>
        </authorList>
    </citation>
    <scope>NUCLEOTIDE SEQUENCE</scope>
    <source>
        <strain evidence="4">MPI-CAGE-AT-0021</strain>
    </source>
</reference>
<evidence type="ECO:0000313" key="5">
    <source>
        <dbReference type="Proteomes" id="UP000717696"/>
    </source>
</evidence>
<feature type="repeat" description="ANK" evidence="3">
    <location>
        <begin position="27"/>
        <end position="59"/>
    </location>
</feature>